<dbReference type="InterPro" id="IPR025799">
    <property type="entry name" value="Arg_MeTrfase"/>
</dbReference>
<evidence type="ECO:0000313" key="8">
    <source>
        <dbReference type="Proteomes" id="UP000004994"/>
    </source>
</evidence>
<dbReference type="Gene3D" id="3.40.50.150">
    <property type="entry name" value="Vaccinia Virus protein VP39"/>
    <property type="match status" value="2"/>
</dbReference>
<evidence type="ECO:0000256" key="5">
    <source>
        <dbReference type="PROSITE-ProRule" id="PRU01015"/>
    </source>
</evidence>
<reference evidence="7" key="2">
    <citation type="submission" date="2019-01" db="UniProtKB">
        <authorList>
            <consortium name="EnsemblPlants"/>
        </authorList>
    </citation>
    <scope>IDENTIFICATION</scope>
    <source>
        <strain evidence="7">cv. Heinz 1706</strain>
    </source>
</reference>
<dbReference type="OMA" id="CHHDEYS"/>
<evidence type="ECO:0000259" key="6">
    <source>
        <dbReference type="Pfam" id="PF22528"/>
    </source>
</evidence>
<dbReference type="GO" id="GO:0006355">
    <property type="term" value="P:regulation of DNA-templated transcription"/>
    <property type="evidence" value="ECO:0000318"/>
    <property type="project" value="GO_Central"/>
</dbReference>
<protein>
    <recommendedName>
        <fullName evidence="6">Protein arginine N-methyltransferase domain-containing protein</fullName>
    </recommendedName>
</protein>
<dbReference type="SUPFAM" id="SSF53335">
    <property type="entry name" value="S-adenosyl-L-methionine-dependent methyltransferases"/>
    <property type="match status" value="2"/>
</dbReference>
<keyword evidence="1 5" id="KW-0489">Methyltransferase</keyword>
<evidence type="ECO:0000313" key="7">
    <source>
        <dbReference type="EnsemblPlants" id="Solyc06g060670.3.1"/>
    </source>
</evidence>
<dbReference type="InParanoid" id="A0A3Q7GU24"/>
<keyword evidence="4" id="KW-0677">Repeat</keyword>
<proteinExistence type="predicted"/>
<dbReference type="GO" id="GO:0032259">
    <property type="term" value="P:methylation"/>
    <property type="evidence" value="ECO:0007669"/>
    <property type="project" value="UniProtKB-KW"/>
</dbReference>
<dbReference type="InterPro" id="IPR055135">
    <property type="entry name" value="PRMT_dom"/>
</dbReference>
<organism evidence="7">
    <name type="scientific">Solanum lycopersicum</name>
    <name type="common">Tomato</name>
    <name type="synonym">Lycopersicon esculentum</name>
    <dbReference type="NCBI Taxonomy" id="4081"/>
    <lineage>
        <taxon>Eukaryota</taxon>
        <taxon>Viridiplantae</taxon>
        <taxon>Streptophyta</taxon>
        <taxon>Embryophyta</taxon>
        <taxon>Tracheophyta</taxon>
        <taxon>Spermatophyta</taxon>
        <taxon>Magnoliopsida</taxon>
        <taxon>eudicotyledons</taxon>
        <taxon>Gunneridae</taxon>
        <taxon>Pentapetalae</taxon>
        <taxon>asterids</taxon>
        <taxon>lamiids</taxon>
        <taxon>Solanales</taxon>
        <taxon>Solanaceae</taxon>
        <taxon>Solanoideae</taxon>
        <taxon>Solaneae</taxon>
        <taxon>Solanum</taxon>
        <taxon>Solanum subgen. Lycopersicon</taxon>
    </lineage>
</organism>
<keyword evidence="8" id="KW-1185">Reference proteome</keyword>
<dbReference type="FunFam" id="2.70.160.11:FF:000017">
    <property type="entry name" value="Protein arginine N-methyltransferase 1.6"/>
    <property type="match status" value="1"/>
</dbReference>
<name>A0A3Q7GU24_SOLLC</name>
<evidence type="ECO:0000256" key="2">
    <source>
        <dbReference type="ARBA" id="ARBA00022679"/>
    </source>
</evidence>
<dbReference type="GO" id="GO:0016274">
    <property type="term" value="F:protein-arginine N-methyltransferase activity"/>
    <property type="evidence" value="ECO:0000318"/>
    <property type="project" value="GO_Central"/>
</dbReference>
<keyword evidence="3 5" id="KW-0949">S-adenosyl-L-methionine</keyword>
<dbReference type="FunFam" id="3.40.50.150:FF:000167">
    <property type="entry name" value="Protein arginine N-methyltransferase"/>
    <property type="match status" value="1"/>
</dbReference>
<dbReference type="InterPro" id="IPR029063">
    <property type="entry name" value="SAM-dependent_MTases_sf"/>
</dbReference>
<dbReference type="PANTHER" id="PTHR11006">
    <property type="entry name" value="PROTEIN ARGININE N-METHYLTRANSFERASE"/>
    <property type="match status" value="1"/>
</dbReference>
<reference evidence="7" key="1">
    <citation type="journal article" date="2012" name="Nature">
        <title>The tomato genome sequence provides insights into fleshy fruit evolution.</title>
        <authorList>
            <consortium name="Tomato Genome Consortium"/>
        </authorList>
    </citation>
    <scope>NUCLEOTIDE SEQUENCE [LARGE SCALE GENOMIC DNA]</scope>
    <source>
        <strain evidence="7">cv. Heinz 1706</strain>
    </source>
</reference>
<feature type="domain" description="Protein arginine N-methyltransferase" evidence="6">
    <location>
        <begin position="735"/>
        <end position="813"/>
    </location>
</feature>
<dbReference type="PANTHER" id="PTHR11006:SF4">
    <property type="entry name" value="PROTEIN ARGININE N-METHYLTRANSFERASE 7"/>
    <property type="match status" value="1"/>
</dbReference>
<sequence length="837" mass="93444">MQCLFPKTLNPQFFLRSFNNTRSKAFTVRSMSSGSRMFQLKVDPLTGNSEWVVIEEDEASGDATKQLLANTSYLDMLNDTRRNKAYREAIDKTITKPCHVLDIGAGTGLLSMMAARAMDLGDSVESSGSKGMVTACESYLPMVKLMRKVLHANGMQRKIRIINKRSDELEVGVDMPSRADVLVSEILDSELLGEGLIPTLQHAHDQLLVDNPKTVPYRATVYGQGQGPLVAGSYFSAKPAIFHELTGYLSSPKTNEFWLGLQKLTDLLKSNNLPAIILLGCDVLKSLEYVSAHWVPFGYKAVIFPQLTFQLVESTDLWKLHDLYNTEKEVLDEICLVPEGMDSALCVKRQQFSMHCDALEEDIKLLSEPFKVFDFDFWRRPDSHRVTKLSVQATDTGAVHAVISWWLLQLDEKGTIFYSTAPKWISCPSSVEGFNSSISFKHNSLFVLLSVCTIGSQNWCDHWKQCVWFIPKKGLSLLKDEEVSLLAVHTDTSISYEMKTLSQNLELEQSEVSAQKYQITLLPEKIALYSDVNWRCSMLKAIKNAMKQKTPSLCVVVDDSIFLAVALAHLAKGSHVLSLFPGLQEKGALYLQAVATANGYSKDHVEVQKMSELLTSQSSQEKQIDLLVGEPFYYGNNSVLPWQNLRFWKDRSLLDSILSEGAVIMPCKGLLKACAMSLPDLWQSHQCLQHVEGFDHSVVNSTLGACGGLPPGQENPTLPFSVWQCGESKKMSDIVTIMEFNFLKTISPCSGKAKVEFISHGKCHGFVLWIDWVMDAEESIVLSTGPEQRYWKQGVKLMKEPVAVGSHRSATTDCHSADIETSFDPSTGDLIVEYAFL</sequence>
<keyword evidence="2 5" id="KW-0808">Transferase</keyword>
<dbReference type="GO" id="GO:0006338">
    <property type="term" value="P:chromatin remodeling"/>
    <property type="evidence" value="ECO:0000318"/>
    <property type="project" value="GO_Central"/>
</dbReference>
<dbReference type="AlphaFoldDB" id="A0A3Q7GU24"/>
<dbReference type="FunCoup" id="A0A3Q7GU24">
    <property type="interactions" value="3044"/>
</dbReference>
<dbReference type="STRING" id="4081.A0A3Q7GU24"/>
<evidence type="ECO:0000256" key="1">
    <source>
        <dbReference type="ARBA" id="ARBA00022603"/>
    </source>
</evidence>
<dbReference type="Gramene" id="Solyc06g060670.3.1">
    <property type="protein sequence ID" value="Solyc06g060670.3.1"/>
    <property type="gene ID" value="Solyc06g060670.3"/>
</dbReference>
<accession>A0A3Q7GU24</accession>
<evidence type="ECO:0000256" key="4">
    <source>
        <dbReference type="ARBA" id="ARBA00022737"/>
    </source>
</evidence>
<dbReference type="Gene3D" id="2.70.160.11">
    <property type="entry name" value="Hnrnp arginine n-methyltransferase1"/>
    <property type="match status" value="2"/>
</dbReference>
<dbReference type="GO" id="GO:0042054">
    <property type="term" value="F:histone methyltransferase activity"/>
    <property type="evidence" value="ECO:0000318"/>
    <property type="project" value="GO_Central"/>
</dbReference>
<dbReference type="Proteomes" id="UP000004994">
    <property type="component" value="Chromosome 6"/>
</dbReference>
<feature type="domain" description="Protein arginine N-methyltransferase" evidence="6">
    <location>
        <begin position="362"/>
        <end position="496"/>
    </location>
</feature>
<evidence type="ECO:0000256" key="3">
    <source>
        <dbReference type="ARBA" id="ARBA00022691"/>
    </source>
</evidence>
<dbReference type="EnsemblPlants" id="Solyc06g060670.3.1">
    <property type="protein sequence ID" value="Solyc06g060670.3.1"/>
    <property type="gene ID" value="Solyc06g060670.3"/>
</dbReference>
<dbReference type="FunFam" id="3.40.50.150:FF:000070">
    <property type="entry name" value="Protein arginine N-methyltransferase 7"/>
    <property type="match status" value="1"/>
</dbReference>
<dbReference type="Pfam" id="PF22528">
    <property type="entry name" value="PRMT_C"/>
    <property type="match status" value="2"/>
</dbReference>
<dbReference type="PROSITE" id="PS51678">
    <property type="entry name" value="SAM_MT_PRMT"/>
    <property type="match status" value="2"/>
</dbReference>